<dbReference type="FunFam" id="1.20.1250.20:FF:000003">
    <property type="entry name" value="Solute carrier family 17 member 3"/>
    <property type="match status" value="1"/>
</dbReference>
<dbReference type="Proteomes" id="UP000814243">
    <property type="component" value="Unassembled WGS sequence"/>
</dbReference>
<evidence type="ECO:0000256" key="4">
    <source>
        <dbReference type="ARBA" id="ARBA00022847"/>
    </source>
</evidence>
<evidence type="ECO:0000256" key="5">
    <source>
        <dbReference type="ARBA" id="ARBA00022989"/>
    </source>
</evidence>
<proteinExistence type="predicted"/>
<evidence type="ECO:0000256" key="7">
    <source>
        <dbReference type="SAM" id="Phobius"/>
    </source>
</evidence>
<feature type="transmembrane region" description="Helical" evidence="7">
    <location>
        <begin position="70"/>
        <end position="90"/>
    </location>
</feature>
<feature type="transmembrane region" description="Helical" evidence="7">
    <location>
        <begin position="6"/>
        <end position="24"/>
    </location>
</feature>
<feature type="transmembrane region" description="Helical" evidence="7">
    <location>
        <begin position="134"/>
        <end position="152"/>
    </location>
</feature>
<evidence type="ECO:0000256" key="6">
    <source>
        <dbReference type="ARBA" id="ARBA00023136"/>
    </source>
</evidence>
<feature type="transmembrane region" description="Helical" evidence="7">
    <location>
        <begin position="45"/>
        <end position="64"/>
    </location>
</feature>
<dbReference type="AlphaFoldDB" id="A0A922SL03"/>
<sequence length="177" mass="19717">MTQFQNALAVSMPFLSLWFFSMILSRTLDWLRGKKFISTSTARKIATMFASLVPAVCLLAICYIGCNRSAAVALMTVAVTSIGGMFCGFLSNHIDISPNFAGKLKLYLENLSVADLQYKRGSVGGQTISAWRKIFFTTIGLYAIELVTYTIFGSGEEQPWNKVETETEERETKPLRK</sequence>
<dbReference type="GO" id="GO:0015293">
    <property type="term" value="F:symporter activity"/>
    <property type="evidence" value="ECO:0007669"/>
    <property type="project" value="UniProtKB-KW"/>
</dbReference>
<dbReference type="GO" id="GO:0016020">
    <property type="term" value="C:membrane"/>
    <property type="evidence" value="ECO:0007669"/>
    <property type="project" value="UniProtKB-SubCell"/>
</dbReference>
<evidence type="ECO:0000256" key="1">
    <source>
        <dbReference type="ARBA" id="ARBA00004141"/>
    </source>
</evidence>
<keyword evidence="4" id="KW-0769">Symport</keyword>
<keyword evidence="6 7" id="KW-0472">Membrane</keyword>
<accession>A0A922SL03</accession>
<keyword evidence="5 7" id="KW-1133">Transmembrane helix</keyword>
<evidence type="ECO:0000256" key="2">
    <source>
        <dbReference type="ARBA" id="ARBA00022448"/>
    </source>
</evidence>
<name>A0A922SL03_SPOEX</name>
<comment type="caution">
    <text evidence="8">The sequence shown here is derived from an EMBL/GenBank/DDBJ whole genome shotgun (WGS) entry which is preliminary data.</text>
</comment>
<organism evidence="8 9">
    <name type="scientific">Spodoptera exigua</name>
    <name type="common">Beet armyworm</name>
    <name type="synonym">Noctua fulgens</name>
    <dbReference type="NCBI Taxonomy" id="7107"/>
    <lineage>
        <taxon>Eukaryota</taxon>
        <taxon>Metazoa</taxon>
        <taxon>Ecdysozoa</taxon>
        <taxon>Arthropoda</taxon>
        <taxon>Hexapoda</taxon>
        <taxon>Insecta</taxon>
        <taxon>Pterygota</taxon>
        <taxon>Neoptera</taxon>
        <taxon>Endopterygota</taxon>
        <taxon>Lepidoptera</taxon>
        <taxon>Glossata</taxon>
        <taxon>Ditrysia</taxon>
        <taxon>Noctuoidea</taxon>
        <taxon>Noctuidae</taxon>
        <taxon>Amphipyrinae</taxon>
        <taxon>Spodoptera</taxon>
    </lineage>
</organism>
<evidence type="ECO:0000313" key="8">
    <source>
        <dbReference type="EMBL" id="KAH9642167.1"/>
    </source>
</evidence>
<keyword evidence="3 7" id="KW-0812">Transmembrane</keyword>
<protein>
    <submittedName>
        <fullName evidence="8">Uncharacterized protein</fullName>
    </submittedName>
</protein>
<evidence type="ECO:0000256" key="3">
    <source>
        <dbReference type="ARBA" id="ARBA00022692"/>
    </source>
</evidence>
<comment type="subcellular location">
    <subcellularLocation>
        <location evidence="1">Membrane</location>
        <topology evidence="1">Multi-pass membrane protein</topology>
    </subcellularLocation>
</comment>
<dbReference type="PANTHER" id="PTHR11662">
    <property type="entry name" value="SOLUTE CARRIER FAMILY 17"/>
    <property type="match status" value="1"/>
</dbReference>
<dbReference type="InterPro" id="IPR050382">
    <property type="entry name" value="MFS_Na/Anion_cotransporter"/>
</dbReference>
<reference evidence="8" key="1">
    <citation type="journal article" date="2021" name="G3 (Bethesda)">
        <title>Genome and transcriptome analysis of the beet armyworm Spodoptera exigua reveals targets for pest control. .</title>
        <authorList>
            <person name="Simon S."/>
            <person name="Breeschoten T."/>
            <person name="Jansen H.J."/>
            <person name="Dirks R.P."/>
            <person name="Schranz M.E."/>
            <person name="Ros V.I.D."/>
        </authorList>
    </citation>
    <scope>NUCLEOTIDE SEQUENCE</scope>
    <source>
        <strain evidence="8">TB_SE_WUR_2020</strain>
    </source>
</reference>
<dbReference type="EMBL" id="JACEFF010000199">
    <property type="protein sequence ID" value="KAH9642167.1"/>
    <property type="molecule type" value="Genomic_DNA"/>
</dbReference>
<evidence type="ECO:0000313" key="9">
    <source>
        <dbReference type="Proteomes" id="UP000814243"/>
    </source>
</evidence>
<dbReference type="GO" id="GO:0006820">
    <property type="term" value="P:monoatomic anion transport"/>
    <property type="evidence" value="ECO:0007669"/>
    <property type="project" value="TreeGrafter"/>
</dbReference>
<dbReference type="PANTHER" id="PTHR11662:SF457">
    <property type="entry name" value="MAJOR FACILITATOR SUPERFAMILY TRANSPORTER 3"/>
    <property type="match status" value="1"/>
</dbReference>
<gene>
    <name evidence="8" type="ORF">HF086_006576</name>
</gene>
<keyword evidence="2" id="KW-0813">Transport</keyword>